<dbReference type="SUPFAM" id="SSF55073">
    <property type="entry name" value="Nucleotide cyclase"/>
    <property type="match status" value="1"/>
</dbReference>
<protein>
    <submittedName>
        <fullName evidence="4">Diguanylate cyclase</fullName>
    </submittedName>
</protein>
<keyword evidence="5" id="KW-1185">Reference proteome</keyword>
<gene>
    <name evidence="4" type="ORF">G4D63_12860</name>
</gene>
<dbReference type="InterPro" id="IPR043128">
    <property type="entry name" value="Rev_trsase/Diguanyl_cyclase"/>
</dbReference>
<dbReference type="InterPro" id="IPR035965">
    <property type="entry name" value="PAS-like_dom_sf"/>
</dbReference>
<evidence type="ECO:0000313" key="4">
    <source>
        <dbReference type="EMBL" id="NEY72621.1"/>
    </source>
</evidence>
<evidence type="ECO:0000313" key="5">
    <source>
        <dbReference type="Proteomes" id="UP000481043"/>
    </source>
</evidence>
<reference evidence="4 5" key="1">
    <citation type="submission" date="2020-02" db="EMBL/GenBank/DDBJ databases">
        <title>Bacillus aquiflavi sp. nov., isolated from yellow water of strong flavor Chinese baijiu in Yibin region of China.</title>
        <authorList>
            <person name="Xie J."/>
        </authorList>
    </citation>
    <scope>NUCLEOTIDE SEQUENCE [LARGE SCALE GENOMIC DNA]</scope>
    <source>
        <strain evidence="4 5">SA4</strain>
    </source>
</reference>
<dbReference type="PROSITE" id="PS50112">
    <property type="entry name" value="PAS"/>
    <property type="match status" value="1"/>
</dbReference>
<dbReference type="NCBIfam" id="TIGR00229">
    <property type="entry name" value="sensory_box"/>
    <property type="match status" value="1"/>
</dbReference>
<dbReference type="InterPro" id="IPR052163">
    <property type="entry name" value="DGC-Regulatory_Protein"/>
</dbReference>
<dbReference type="AlphaFoldDB" id="A0A6M0Q8D3"/>
<evidence type="ECO:0000259" key="1">
    <source>
        <dbReference type="PROSITE" id="PS50112"/>
    </source>
</evidence>
<dbReference type="FunFam" id="3.30.70.270:FF:000001">
    <property type="entry name" value="Diguanylate cyclase domain protein"/>
    <property type="match status" value="1"/>
</dbReference>
<comment type="caution">
    <text evidence="4">The sequence shown here is derived from an EMBL/GenBank/DDBJ whole genome shotgun (WGS) entry which is preliminary data.</text>
</comment>
<feature type="domain" description="GGDEF" evidence="3">
    <location>
        <begin position="187"/>
        <end position="319"/>
    </location>
</feature>
<dbReference type="InterPro" id="IPR029787">
    <property type="entry name" value="Nucleotide_cyclase"/>
</dbReference>
<dbReference type="CDD" id="cd01949">
    <property type="entry name" value="GGDEF"/>
    <property type="match status" value="1"/>
</dbReference>
<dbReference type="InterPro" id="IPR000700">
    <property type="entry name" value="PAS-assoc_C"/>
</dbReference>
<dbReference type="InterPro" id="IPR000014">
    <property type="entry name" value="PAS"/>
</dbReference>
<dbReference type="PROSITE" id="PS50887">
    <property type="entry name" value="GGDEF"/>
    <property type="match status" value="1"/>
</dbReference>
<dbReference type="InterPro" id="IPR000160">
    <property type="entry name" value="GGDEF_dom"/>
</dbReference>
<dbReference type="CDD" id="cd00130">
    <property type="entry name" value="PAS"/>
    <property type="match status" value="1"/>
</dbReference>
<dbReference type="PANTHER" id="PTHR46663:SF3">
    <property type="entry name" value="SLL0267 PROTEIN"/>
    <property type="match status" value="1"/>
</dbReference>
<dbReference type="Gene3D" id="3.30.450.20">
    <property type="entry name" value="PAS domain"/>
    <property type="match status" value="1"/>
</dbReference>
<evidence type="ECO:0000259" key="2">
    <source>
        <dbReference type="PROSITE" id="PS50113"/>
    </source>
</evidence>
<dbReference type="EMBL" id="JAAIWM010000004">
    <property type="protein sequence ID" value="NEY72621.1"/>
    <property type="molecule type" value="Genomic_DNA"/>
</dbReference>
<dbReference type="Gene3D" id="3.30.70.270">
    <property type="match status" value="1"/>
</dbReference>
<dbReference type="SMART" id="SM00267">
    <property type="entry name" value="GGDEF"/>
    <property type="match status" value="1"/>
</dbReference>
<sequence length="324" mass="36858">MIHIEVHCKLIYDTLKIMGSIIDVTSQVNLEEHLKLSEKRYESFFYYNTDMIYDIDLNGTIIAMNPACQRVAGYQPDEVIGQSFVSFIVDEHIDKTMYHFSEALNGVPQQFDITIWDKDGKRVDLSCSSIPIIVNEEVIGVYGIGKDITKIKRAEEQATFLANYDPLTNLPNRRLFENRFSEISTNKKVAVMFTDIDHFKQVNDSFGHKIGDQLIQLVATRLKNQVRDADTVARLGGDEFTILLPNIKDDKEPLEIAERIIKTMTTPFIIDGVDLTTTSSIGITISTANLDYQTLIQQADIAMYKAKSYGRNGYALYSKEMDEH</sequence>
<name>A0A6M0Q8D3_9BACI</name>
<evidence type="ECO:0000259" key="3">
    <source>
        <dbReference type="PROSITE" id="PS50887"/>
    </source>
</evidence>
<feature type="domain" description="PAS" evidence="1">
    <location>
        <begin position="37"/>
        <end position="107"/>
    </location>
</feature>
<dbReference type="SMART" id="SM00091">
    <property type="entry name" value="PAS"/>
    <property type="match status" value="1"/>
</dbReference>
<feature type="domain" description="PAC" evidence="2">
    <location>
        <begin position="109"/>
        <end position="160"/>
    </location>
</feature>
<dbReference type="SUPFAM" id="SSF55785">
    <property type="entry name" value="PYP-like sensor domain (PAS domain)"/>
    <property type="match status" value="1"/>
</dbReference>
<accession>A0A6M0Q8D3</accession>
<dbReference type="RefSeq" id="WP_163180080.1">
    <property type="nucleotide sequence ID" value="NZ_JAAIWM010000004.1"/>
</dbReference>
<proteinExistence type="predicted"/>
<dbReference type="NCBIfam" id="TIGR00254">
    <property type="entry name" value="GGDEF"/>
    <property type="match status" value="1"/>
</dbReference>
<dbReference type="Pfam" id="PF13426">
    <property type="entry name" value="PAS_9"/>
    <property type="match status" value="1"/>
</dbReference>
<dbReference type="Proteomes" id="UP000481043">
    <property type="component" value="Unassembled WGS sequence"/>
</dbReference>
<dbReference type="PANTHER" id="PTHR46663">
    <property type="entry name" value="DIGUANYLATE CYCLASE DGCT-RELATED"/>
    <property type="match status" value="1"/>
</dbReference>
<dbReference type="Pfam" id="PF00990">
    <property type="entry name" value="GGDEF"/>
    <property type="match status" value="1"/>
</dbReference>
<organism evidence="4 5">
    <name type="scientific">Bacillus mesophilus</name>
    <dbReference type="NCBI Taxonomy" id="1808955"/>
    <lineage>
        <taxon>Bacteria</taxon>
        <taxon>Bacillati</taxon>
        <taxon>Bacillota</taxon>
        <taxon>Bacilli</taxon>
        <taxon>Bacillales</taxon>
        <taxon>Bacillaceae</taxon>
        <taxon>Bacillus</taxon>
    </lineage>
</organism>
<dbReference type="PROSITE" id="PS50113">
    <property type="entry name" value="PAC"/>
    <property type="match status" value="1"/>
</dbReference>